<dbReference type="Proteomes" id="UP000448867">
    <property type="component" value="Unassembled WGS sequence"/>
</dbReference>
<dbReference type="Gene3D" id="2.10.260.10">
    <property type="match status" value="1"/>
</dbReference>
<dbReference type="GO" id="GO:0003677">
    <property type="term" value="F:DNA binding"/>
    <property type="evidence" value="ECO:0007669"/>
    <property type="project" value="InterPro"/>
</dbReference>
<dbReference type="AlphaFoldDB" id="A0A7X2IW50"/>
<dbReference type="PANTHER" id="PTHR34860:SF6">
    <property type="entry name" value="REPRESSOR-LIKE PROTEIN SSO7C3"/>
    <property type="match status" value="1"/>
</dbReference>
<accession>A0A7X2IW50</accession>
<protein>
    <submittedName>
        <fullName evidence="2">AbrB family transcriptional regulator</fullName>
    </submittedName>
</protein>
<dbReference type="OrthoDB" id="9782993at2"/>
<dbReference type="SMART" id="SM00966">
    <property type="entry name" value="SpoVT_AbrB"/>
    <property type="match status" value="1"/>
</dbReference>
<sequence>MKPLGIVRNVDKLGRIVLPKESRDIFGWEPGTPIEIMATHDGILLKAYKPEIQRENLIKALEQHKLKDLSSMGLIDEAITFIKTK</sequence>
<dbReference type="EMBL" id="WKKI01000002">
    <property type="protein sequence ID" value="MRX70877.1"/>
    <property type="molecule type" value="Genomic_DNA"/>
</dbReference>
<dbReference type="InterPro" id="IPR052975">
    <property type="entry name" value="Repressor-like_regulatory"/>
</dbReference>
<evidence type="ECO:0000313" key="2">
    <source>
        <dbReference type="EMBL" id="MRX70877.1"/>
    </source>
</evidence>
<proteinExistence type="predicted"/>
<organism evidence="2 3">
    <name type="scientific">Metabacillus lacus</name>
    <dbReference type="NCBI Taxonomy" id="1983721"/>
    <lineage>
        <taxon>Bacteria</taxon>
        <taxon>Bacillati</taxon>
        <taxon>Bacillota</taxon>
        <taxon>Bacilli</taxon>
        <taxon>Bacillales</taxon>
        <taxon>Bacillaceae</taxon>
        <taxon>Metabacillus</taxon>
    </lineage>
</organism>
<gene>
    <name evidence="2" type="ORF">GJU40_01680</name>
</gene>
<comment type="caution">
    <text evidence="2">The sequence shown here is derived from an EMBL/GenBank/DDBJ whole genome shotgun (WGS) entry which is preliminary data.</text>
</comment>
<evidence type="ECO:0000313" key="3">
    <source>
        <dbReference type="Proteomes" id="UP000448867"/>
    </source>
</evidence>
<keyword evidence="3" id="KW-1185">Reference proteome</keyword>
<dbReference type="RefSeq" id="WP_154306010.1">
    <property type="nucleotide sequence ID" value="NZ_WKKI01000002.1"/>
</dbReference>
<name>A0A7X2IW50_9BACI</name>
<dbReference type="PANTHER" id="PTHR34860">
    <property type="entry name" value="REPRESSOR-LIKE PROTEIN SSO7C3"/>
    <property type="match status" value="1"/>
</dbReference>
<evidence type="ECO:0000259" key="1">
    <source>
        <dbReference type="SMART" id="SM00966"/>
    </source>
</evidence>
<dbReference type="SUPFAM" id="SSF89447">
    <property type="entry name" value="AbrB/MazE/MraZ-like"/>
    <property type="match status" value="1"/>
</dbReference>
<reference evidence="2 3" key="1">
    <citation type="submission" date="2019-11" db="EMBL/GenBank/DDBJ databases">
        <title>Bacillus lacus genome.</title>
        <authorList>
            <person name="Allen C.J."/>
            <person name="Newman J.D."/>
        </authorList>
    </citation>
    <scope>NUCLEOTIDE SEQUENCE [LARGE SCALE GENOMIC DNA]</scope>
    <source>
        <strain evidence="2 3">KCTC 33946</strain>
    </source>
</reference>
<dbReference type="InterPro" id="IPR037914">
    <property type="entry name" value="SpoVT-AbrB_sf"/>
</dbReference>
<dbReference type="NCBIfam" id="TIGR01439">
    <property type="entry name" value="lp_hng_hel_AbrB"/>
    <property type="match status" value="1"/>
</dbReference>
<feature type="domain" description="SpoVT-AbrB" evidence="1">
    <location>
        <begin position="8"/>
        <end position="53"/>
    </location>
</feature>
<dbReference type="InterPro" id="IPR007159">
    <property type="entry name" value="SpoVT-AbrB_dom"/>
</dbReference>
<dbReference type="Pfam" id="PF04014">
    <property type="entry name" value="MazE_antitoxin"/>
    <property type="match status" value="1"/>
</dbReference>